<name>A0ABZ2LMB6_9BACT</name>
<comment type="cofactor">
    <cofactor evidence="1">
        <name>heme</name>
        <dbReference type="ChEBI" id="CHEBI:30413"/>
    </cofactor>
</comment>
<dbReference type="PANTHER" id="PTHR11465">
    <property type="entry name" value="CATALASE"/>
    <property type="match status" value="1"/>
</dbReference>
<keyword evidence="9" id="KW-0560">Oxidoreductase</keyword>
<evidence type="ECO:0000256" key="4">
    <source>
        <dbReference type="ARBA" id="ARBA00012314"/>
    </source>
</evidence>
<comment type="similarity">
    <text evidence="3">Belongs to the catalase family.</text>
</comment>
<feature type="domain" description="Catalase core" evidence="13">
    <location>
        <begin position="11"/>
        <end position="395"/>
    </location>
</feature>
<dbReference type="SUPFAM" id="SSF56634">
    <property type="entry name" value="Heme-dependent catalase-like"/>
    <property type="match status" value="1"/>
</dbReference>
<keyword evidence="6" id="KW-0575">Peroxidase</keyword>
<dbReference type="PANTHER" id="PTHR11465:SF23">
    <property type="entry name" value="CATALASE-2"/>
    <property type="match status" value="1"/>
</dbReference>
<dbReference type="CDD" id="cd08154">
    <property type="entry name" value="catalase_clade_1"/>
    <property type="match status" value="1"/>
</dbReference>
<evidence type="ECO:0000256" key="7">
    <source>
        <dbReference type="ARBA" id="ARBA00022617"/>
    </source>
</evidence>
<evidence type="ECO:0000313" key="14">
    <source>
        <dbReference type="EMBL" id="WXB10769.1"/>
    </source>
</evidence>
<sequence>MGMAHAAPSLTKENGAPVADNQKSQAAGPGGSVLLQDFHLVEKLARFDRERVPERVVHARGVGAYGEFVSAGDLSAYTRASMLLQKGKKTPMFVRFSTVIHPSGSPETLRDPRGFALKFYTDQGNWDIVGNNLDVFFIRDAMKFPDMVHALKPSPVTNRQDPNRFFDFFQHVPESTHMLTQLYSDLGIPSDYRHVDGSSVHAFKLVNAKGEVYYAKFSWKTRQGLAFLETPEKVAAAQAKDFSHATKDLYDAIGRGDFPKWDLRAQIIPASKVNAFRFNPLDATKRWPEKEIPPVLLGTFTLNTVPPNFFQHSEQSAFSPGVLVPGVEPSEDALLQGRLFAYADTQRYRVGPNYQQLSVNAPRVPVRSNIQDGAMNFILRSGDVNYEPSSVAPLSETSATAAPTPPEAREAAAKTENFYQAGEFYRSLARDAQTRLVNNFAGDLKQVRSAEIKTKIVGYLRQADKEYGDRVAALVGIR</sequence>
<dbReference type="PIRSF" id="PIRSF038928">
    <property type="entry name" value="Catalase_clade1-3"/>
    <property type="match status" value="1"/>
</dbReference>
<evidence type="ECO:0000256" key="3">
    <source>
        <dbReference type="ARBA" id="ARBA00005329"/>
    </source>
</evidence>
<dbReference type="InterPro" id="IPR002226">
    <property type="entry name" value="Catalase_haem_BS"/>
</dbReference>
<gene>
    <name evidence="14" type="ORF">LVJ94_32955</name>
</gene>
<evidence type="ECO:0000256" key="11">
    <source>
        <dbReference type="ARBA" id="ARBA00023324"/>
    </source>
</evidence>
<dbReference type="InterPro" id="IPR010582">
    <property type="entry name" value="Catalase_immune_responsive"/>
</dbReference>
<feature type="region of interest" description="Disordered" evidence="12">
    <location>
        <begin position="1"/>
        <end position="29"/>
    </location>
</feature>
<dbReference type="EMBL" id="CP089983">
    <property type="protein sequence ID" value="WXB10769.1"/>
    <property type="molecule type" value="Genomic_DNA"/>
</dbReference>
<evidence type="ECO:0000256" key="12">
    <source>
        <dbReference type="SAM" id="MobiDB-lite"/>
    </source>
</evidence>
<keyword evidence="7" id="KW-0349">Heme</keyword>
<dbReference type="Proteomes" id="UP001374803">
    <property type="component" value="Chromosome"/>
</dbReference>
<protein>
    <recommendedName>
        <fullName evidence="5">Catalase</fullName>
        <ecNumber evidence="4">1.11.1.6</ecNumber>
    </recommendedName>
</protein>
<evidence type="ECO:0000256" key="1">
    <source>
        <dbReference type="ARBA" id="ARBA00001971"/>
    </source>
</evidence>
<dbReference type="Pfam" id="PF00199">
    <property type="entry name" value="Catalase"/>
    <property type="match status" value="1"/>
</dbReference>
<keyword evidence="11" id="KW-0376">Hydrogen peroxide</keyword>
<reference evidence="14" key="1">
    <citation type="submission" date="2021-12" db="EMBL/GenBank/DDBJ databases">
        <title>Discovery of the Pendulisporaceae a myxobacterial family with distinct sporulation behavior and unique specialized metabolism.</title>
        <authorList>
            <person name="Garcia R."/>
            <person name="Popoff A."/>
            <person name="Bader C.D."/>
            <person name="Loehr J."/>
            <person name="Walesch S."/>
            <person name="Walt C."/>
            <person name="Boldt J."/>
            <person name="Bunk B."/>
            <person name="Haeckl F.J.F.P.J."/>
            <person name="Gunesch A.P."/>
            <person name="Birkelbach J."/>
            <person name="Nuebel U."/>
            <person name="Pietschmann T."/>
            <person name="Bach T."/>
            <person name="Mueller R."/>
        </authorList>
    </citation>
    <scope>NUCLEOTIDE SEQUENCE</scope>
    <source>
        <strain evidence="14">MSr11367</strain>
    </source>
</reference>
<accession>A0ABZ2LMB6</accession>
<keyword evidence="8" id="KW-0479">Metal-binding</keyword>
<dbReference type="PROSITE" id="PS00437">
    <property type="entry name" value="CATALASE_1"/>
    <property type="match status" value="1"/>
</dbReference>
<keyword evidence="15" id="KW-1185">Reference proteome</keyword>
<evidence type="ECO:0000313" key="15">
    <source>
        <dbReference type="Proteomes" id="UP001374803"/>
    </source>
</evidence>
<comment type="function">
    <text evidence="2">Decomposes hydrogen peroxide into water and oxygen; serves to protect cells from the toxic effects of hydrogen peroxide.</text>
</comment>
<dbReference type="SMART" id="SM01060">
    <property type="entry name" value="Catalase"/>
    <property type="match status" value="1"/>
</dbReference>
<evidence type="ECO:0000256" key="8">
    <source>
        <dbReference type="ARBA" id="ARBA00022723"/>
    </source>
</evidence>
<evidence type="ECO:0000256" key="2">
    <source>
        <dbReference type="ARBA" id="ARBA00002974"/>
    </source>
</evidence>
<organism evidence="14 15">
    <name type="scientific">Pendulispora rubella</name>
    <dbReference type="NCBI Taxonomy" id="2741070"/>
    <lineage>
        <taxon>Bacteria</taxon>
        <taxon>Pseudomonadati</taxon>
        <taxon>Myxococcota</taxon>
        <taxon>Myxococcia</taxon>
        <taxon>Myxococcales</taxon>
        <taxon>Sorangiineae</taxon>
        <taxon>Pendulisporaceae</taxon>
        <taxon>Pendulispora</taxon>
    </lineage>
</organism>
<dbReference type="InterPro" id="IPR020835">
    <property type="entry name" value="Catalase_sf"/>
</dbReference>
<evidence type="ECO:0000256" key="10">
    <source>
        <dbReference type="ARBA" id="ARBA00023004"/>
    </source>
</evidence>
<dbReference type="InterPro" id="IPR018028">
    <property type="entry name" value="Catalase"/>
</dbReference>
<dbReference type="InterPro" id="IPR024711">
    <property type="entry name" value="Catalase_clade1/3"/>
</dbReference>
<proteinExistence type="inferred from homology"/>
<evidence type="ECO:0000256" key="5">
    <source>
        <dbReference type="ARBA" id="ARBA00014132"/>
    </source>
</evidence>
<dbReference type="Pfam" id="PF06628">
    <property type="entry name" value="Catalase-rel"/>
    <property type="match status" value="1"/>
</dbReference>
<evidence type="ECO:0000259" key="13">
    <source>
        <dbReference type="SMART" id="SM01060"/>
    </source>
</evidence>
<evidence type="ECO:0000256" key="9">
    <source>
        <dbReference type="ARBA" id="ARBA00023002"/>
    </source>
</evidence>
<evidence type="ECO:0000256" key="6">
    <source>
        <dbReference type="ARBA" id="ARBA00022559"/>
    </source>
</evidence>
<dbReference type="EC" id="1.11.1.6" evidence="4"/>
<dbReference type="InterPro" id="IPR011614">
    <property type="entry name" value="Catalase_core"/>
</dbReference>
<keyword evidence="10" id="KW-0408">Iron</keyword>
<dbReference type="PROSITE" id="PS51402">
    <property type="entry name" value="CATALASE_3"/>
    <property type="match status" value="1"/>
</dbReference>
<dbReference type="Gene3D" id="2.40.180.10">
    <property type="entry name" value="Catalase core domain"/>
    <property type="match status" value="1"/>
</dbReference>
<dbReference type="PRINTS" id="PR00067">
    <property type="entry name" value="CATALASE"/>
</dbReference>